<evidence type="ECO:0000313" key="2">
    <source>
        <dbReference type="EMBL" id="GEN35938.1"/>
    </source>
</evidence>
<sequence>MAKLDDMFDKLGGAAKAKQANKTDKENVPVLSNSNTETKNVIVKSNNDTEQNKVSMKVKSEKDEENESELSNNKSFIDSFLEKKKKATVEDTHTRQTFLIHNDLLKRMNKAARGRERGFKTALVNEAIKRILDEIEAK</sequence>
<dbReference type="Proteomes" id="UP000321157">
    <property type="component" value="Unassembled WGS sequence"/>
</dbReference>
<feature type="region of interest" description="Disordered" evidence="1">
    <location>
        <begin position="13"/>
        <end position="75"/>
    </location>
</feature>
<dbReference type="OrthoDB" id="2661952at2"/>
<comment type="caution">
    <text evidence="2">The sequence shown here is derived from an EMBL/GenBank/DDBJ whole genome shotgun (WGS) entry which is preliminary data.</text>
</comment>
<gene>
    <name evidence="2" type="ORF">ADA01nite_33980</name>
</gene>
<dbReference type="AlphaFoldDB" id="A0A511VDB4"/>
<protein>
    <submittedName>
        <fullName evidence="2">Uncharacterized protein</fullName>
    </submittedName>
</protein>
<evidence type="ECO:0000313" key="3">
    <source>
        <dbReference type="Proteomes" id="UP000321157"/>
    </source>
</evidence>
<proteinExistence type="predicted"/>
<feature type="compositionally biased region" description="Polar residues" evidence="1">
    <location>
        <begin position="30"/>
        <end position="54"/>
    </location>
</feature>
<dbReference type="EMBL" id="BJXX01000159">
    <property type="protein sequence ID" value="GEN35938.1"/>
    <property type="molecule type" value="Genomic_DNA"/>
</dbReference>
<name>A0A511VDB4_9BACL</name>
<dbReference type="RefSeq" id="WP_146811444.1">
    <property type="nucleotide sequence ID" value="NZ_BJXX01000159.1"/>
</dbReference>
<evidence type="ECO:0000256" key="1">
    <source>
        <dbReference type="SAM" id="MobiDB-lite"/>
    </source>
</evidence>
<organism evidence="2 3">
    <name type="scientific">Aneurinibacillus danicus</name>
    <dbReference type="NCBI Taxonomy" id="267746"/>
    <lineage>
        <taxon>Bacteria</taxon>
        <taxon>Bacillati</taxon>
        <taxon>Bacillota</taxon>
        <taxon>Bacilli</taxon>
        <taxon>Bacillales</taxon>
        <taxon>Paenibacillaceae</taxon>
        <taxon>Aneurinibacillus group</taxon>
        <taxon>Aneurinibacillus</taxon>
    </lineage>
</organism>
<keyword evidence="3" id="KW-1185">Reference proteome</keyword>
<accession>A0A511VDB4</accession>
<reference evidence="2 3" key="1">
    <citation type="submission" date="2019-07" db="EMBL/GenBank/DDBJ databases">
        <title>Whole genome shotgun sequence of Aneurinibacillus danicus NBRC 102444.</title>
        <authorList>
            <person name="Hosoyama A."/>
            <person name="Uohara A."/>
            <person name="Ohji S."/>
            <person name="Ichikawa N."/>
        </authorList>
    </citation>
    <scope>NUCLEOTIDE SEQUENCE [LARGE SCALE GENOMIC DNA]</scope>
    <source>
        <strain evidence="2 3">NBRC 102444</strain>
    </source>
</reference>